<dbReference type="InterPro" id="IPR023211">
    <property type="entry name" value="DNA_pol_palm_dom_sf"/>
</dbReference>
<name>A0A5J4VR76_9EUKA</name>
<comment type="caution">
    <text evidence="1">The sequence shown here is derived from an EMBL/GenBank/DDBJ whole genome shotgun (WGS) entry which is preliminary data.</text>
</comment>
<dbReference type="OrthoDB" id="6600300at2759"/>
<gene>
    <name evidence="1" type="ORF">EZS28_019276</name>
</gene>
<evidence type="ECO:0000313" key="2">
    <source>
        <dbReference type="Proteomes" id="UP000324800"/>
    </source>
</evidence>
<sequence length="282" mass="32583">MAGVKTIYFDLRGGDDFIKHSLQKLFEEAVIVYQDNQNRTPLGTIDKNIQYNVDVPVIGFKNKELHWKFRGSETNSSSTKETRYQTIDREVVVRHLRLINTNKWFSRYGQIKTNQKMDYWGLSNQMYRVNVSGQDFIKKFEYDSINKKVRVLTSDHQITHIIGIDFNSLYPSIISSEQHKIIRYMRSSRSAGGKMYMLGSVSDVDKIHFIEGDTDSAHWAVSGKTSESYKLLFKYIDGDLLDEKKILGLAIEREGSEMIALAPKNQYIKVDDKQKIKLKGAC</sequence>
<dbReference type="InterPro" id="IPR043502">
    <property type="entry name" value="DNA/RNA_pol_sf"/>
</dbReference>
<evidence type="ECO:0000313" key="1">
    <source>
        <dbReference type="EMBL" id="KAA6385198.1"/>
    </source>
</evidence>
<dbReference type="AlphaFoldDB" id="A0A5J4VR76"/>
<protein>
    <submittedName>
        <fullName evidence="1">Uncharacterized protein</fullName>
    </submittedName>
</protein>
<accession>A0A5J4VR76</accession>
<organism evidence="1 2">
    <name type="scientific">Streblomastix strix</name>
    <dbReference type="NCBI Taxonomy" id="222440"/>
    <lineage>
        <taxon>Eukaryota</taxon>
        <taxon>Metamonada</taxon>
        <taxon>Preaxostyla</taxon>
        <taxon>Oxymonadida</taxon>
        <taxon>Streblomastigidae</taxon>
        <taxon>Streblomastix</taxon>
    </lineage>
</organism>
<dbReference type="Gene3D" id="3.90.1600.10">
    <property type="entry name" value="Palm domain of DNA polymerase"/>
    <property type="match status" value="1"/>
</dbReference>
<dbReference type="EMBL" id="SNRW01005372">
    <property type="protein sequence ID" value="KAA6385198.1"/>
    <property type="molecule type" value="Genomic_DNA"/>
</dbReference>
<proteinExistence type="predicted"/>
<dbReference type="Proteomes" id="UP000324800">
    <property type="component" value="Unassembled WGS sequence"/>
</dbReference>
<reference evidence="1 2" key="1">
    <citation type="submission" date="2019-03" db="EMBL/GenBank/DDBJ databases">
        <title>Single cell metagenomics reveals metabolic interactions within the superorganism composed of flagellate Streblomastix strix and complex community of Bacteroidetes bacteria on its surface.</title>
        <authorList>
            <person name="Treitli S.C."/>
            <person name="Kolisko M."/>
            <person name="Husnik F."/>
            <person name="Keeling P."/>
            <person name="Hampl V."/>
        </authorList>
    </citation>
    <scope>NUCLEOTIDE SEQUENCE [LARGE SCALE GENOMIC DNA]</scope>
    <source>
        <strain evidence="1">ST1C</strain>
    </source>
</reference>
<dbReference type="SUPFAM" id="SSF56672">
    <property type="entry name" value="DNA/RNA polymerases"/>
    <property type="match status" value="1"/>
</dbReference>